<dbReference type="KEGG" id="aaf:AURANDRAFT_33640"/>
<proteinExistence type="predicted"/>
<dbReference type="InParanoid" id="F0YMG4"/>
<dbReference type="OMA" id="YKYRQRF"/>
<keyword evidence="3" id="KW-1185">Reference proteome</keyword>
<dbReference type="PANTHER" id="PTHR43539">
    <property type="entry name" value="FLAVIN-BINDING MONOOXYGENASE-LIKE PROTEIN (AFU_ORTHOLOGUE AFUA_4G09220)"/>
    <property type="match status" value="1"/>
</dbReference>
<accession>F0YMG4</accession>
<dbReference type="RefSeq" id="XP_009041628.1">
    <property type="nucleotide sequence ID" value="XM_009043380.1"/>
</dbReference>
<evidence type="ECO:0000256" key="1">
    <source>
        <dbReference type="ARBA" id="ARBA00023002"/>
    </source>
</evidence>
<dbReference type="SUPFAM" id="SSF51905">
    <property type="entry name" value="FAD/NAD(P)-binding domain"/>
    <property type="match status" value="1"/>
</dbReference>
<dbReference type="GeneID" id="20221328"/>
<organism evidence="3">
    <name type="scientific">Aureococcus anophagefferens</name>
    <name type="common">Harmful bloom alga</name>
    <dbReference type="NCBI Taxonomy" id="44056"/>
    <lineage>
        <taxon>Eukaryota</taxon>
        <taxon>Sar</taxon>
        <taxon>Stramenopiles</taxon>
        <taxon>Ochrophyta</taxon>
        <taxon>Pelagophyceae</taxon>
        <taxon>Pelagomonadales</taxon>
        <taxon>Pelagomonadaceae</taxon>
        <taxon>Aureococcus</taxon>
    </lineage>
</organism>
<gene>
    <name evidence="2" type="ORF">AURANDRAFT_33640</name>
</gene>
<dbReference type="PRINTS" id="PR00368">
    <property type="entry name" value="FADPNR"/>
</dbReference>
<protein>
    <recommendedName>
        <fullName evidence="4">FAD/NAD(P)-binding domain-containing protein</fullName>
    </recommendedName>
</protein>
<reference evidence="2 3" key="1">
    <citation type="journal article" date="2011" name="Proc. Natl. Acad. Sci. U.S.A.">
        <title>Niche of harmful alga Aureococcus anophagefferens revealed through ecogenomics.</title>
        <authorList>
            <person name="Gobler C.J."/>
            <person name="Berry D.L."/>
            <person name="Dyhrman S.T."/>
            <person name="Wilhelm S.W."/>
            <person name="Salamov A."/>
            <person name="Lobanov A.V."/>
            <person name="Zhang Y."/>
            <person name="Collier J.L."/>
            <person name="Wurch L.L."/>
            <person name="Kustka A.B."/>
            <person name="Dill B.D."/>
            <person name="Shah M."/>
            <person name="VerBerkmoes N.C."/>
            <person name="Kuo A."/>
            <person name="Terry A."/>
            <person name="Pangilinan J."/>
            <person name="Lindquist E.A."/>
            <person name="Lucas S."/>
            <person name="Paulsen I.T."/>
            <person name="Hattenrath-Lehmann T.K."/>
            <person name="Talmage S.C."/>
            <person name="Walker E.A."/>
            <person name="Koch F."/>
            <person name="Burson A.M."/>
            <person name="Marcoval M.A."/>
            <person name="Tang Y.Z."/>
            <person name="Lecleir G.R."/>
            <person name="Coyne K.J."/>
            <person name="Berg G.M."/>
            <person name="Bertrand E.M."/>
            <person name="Saito M.A."/>
            <person name="Gladyshev V.N."/>
            <person name="Grigoriev I.V."/>
        </authorList>
    </citation>
    <scope>NUCLEOTIDE SEQUENCE [LARGE SCALE GENOMIC DNA]</scope>
    <source>
        <strain evidence="3">CCMP 1984</strain>
    </source>
</reference>
<sequence>MCNTGRTADGWENGAVVKLYHREADWPEGEVVPYQVRLDDGTLIYAPLDVDGCVRLRPSDGLDADVVVVGAGASGVGTAVALTRAFGLDPARVRLVDRGDAVGASFRAWPAEMRFISPSFNQQGWTNSFDLNAVAQDTSPAYALHTQHPSGAEYARYLEALVAEAALDVRLGTDVRRVDRRADGDFDVRTRRGGIDETIRARFVVWAAGEFQYPREGPVPGSEHCVHNSRVASWATLEGDERVVIGGYESGVDAAVNLARAGKRATVLASTATWNVQTPDPSTELAPYTAARLRDVVAEGFSPKPKLLAPLRVLRVEAAPGGGFDVLVVHTAHPPVLATGFEGSVAAAARDLFDLADEDGGGCLAGAPLLTAEDESTKVPGVFLVGPSVVQGDLSFCFVYKFRQRFGIVADAICRGLGRETKTAVAGLRQANMYMADLSCCENTCGEVC</sequence>
<dbReference type="Pfam" id="PF13738">
    <property type="entry name" value="Pyr_redox_3"/>
    <property type="match status" value="1"/>
</dbReference>
<dbReference type="GO" id="GO:0004497">
    <property type="term" value="F:monooxygenase activity"/>
    <property type="evidence" value="ECO:0007669"/>
    <property type="project" value="TreeGrafter"/>
</dbReference>
<dbReference type="InterPro" id="IPR036188">
    <property type="entry name" value="FAD/NAD-bd_sf"/>
</dbReference>
<dbReference type="AlphaFoldDB" id="F0YMG4"/>
<keyword evidence="1" id="KW-0560">Oxidoreductase</keyword>
<evidence type="ECO:0000313" key="3">
    <source>
        <dbReference type="Proteomes" id="UP000002729"/>
    </source>
</evidence>
<dbReference type="Gene3D" id="3.50.50.60">
    <property type="entry name" value="FAD/NAD(P)-binding domain"/>
    <property type="match status" value="2"/>
</dbReference>
<dbReference type="GO" id="GO:0050660">
    <property type="term" value="F:flavin adenine dinucleotide binding"/>
    <property type="evidence" value="ECO:0007669"/>
    <property type="project" value="TreeGrafter"/>
</dbReference>
<dbReference type="InterPro" id="IPR050982">
    <property type="entry name" value="Auxin_biosynth/cation_transpt"/>
</dbReference>
<dbReference type="OrthoDB" id="66881at2759"/>
<dbReference type="Proteomes" id="UP000002729">
    <property type="component" value="Unassembled WGS sequence"/>
</dbReference>
<evidence type="ECO:0008006" key="4">
    <source>
        <dbReference type="Google" id="ProtNLM"/>
    </source>
</evidence>
<evidence type="ECO:0000313" key="2">
    <source>
        <dbReference type="EMBL" id="EGB03699.1"/>
    </source>
</evidence>
<dbReference type="PANTHER" id="PTHR43539:SF89">
    <property type="entry name" value="NAD(P)-BINDING DOMAIN-CONTAINING PROTEIN"/>
    <property type="match status" value="1"/>
</dbReference>
<dbReference type="EMBL" id="GL833164">
    <property type="protein sequence ID" value="EGB03699.1"/>
    <property type="molecule type" value="Genomic_DNA"/>
</dbReference>
<name>F0YMG4_AURAN</name>